<keyword evidence="4 8" id="KW-0862">Zinc</keyword>
<feature type="binding site" evidence="8">
    <location>
        <position position="110"/>
    </location>
    <ligand>
        <name>Zn(2+)</name>
        <dbReference type="ChEBI" id="CHEBI:29105"/>
        <label>1</label>
    </ligand>
</feature>
<dbReference type="FunFam" id="2.60.40.790:FF:000011">
    <property type="entry name" value="Alpha-crystallin B chain"/>
    <property type="match status" value="1"/>
</dbReference>
<dbReference type="InterPro" id="IPR008978">
    <property type="entry name" value="HSP20-like_chaperone"/>
</dbReference>
<dbReference type="Pfam" id="PF00011">
    <property type="entry name" value="HSP20"/>
    <property type="match status" value="1"/>
</dbReference>
<dbReference type="PIRSF" id="PIRSF036514">
    <property type="entry name" value="Sm_HSP_B1"/>
    <property type="match status" value="1"/>
</dbReference>
<dbReference type="GO" id="GO:0009892">
    <property type="term" value="P:negative regulation of metabolic process"/>
    <property type="evidence" value="ECO:0007669"/>
    <property type="project" value="UniProtKB-ARBA"/>
</dbReference>
<dbReference type="GO" id="GO:0042026">
    <property type="term" value="P:protein refolding"/>
    <property type="evidence" value="ECO:0007669"/>
    <property type="project" value="TreeGrafter"/>
</dbReference>
<reference evidence="12" key="2">
    <citation type="submission" date="2025-09" db="UniProtKB">
        <authorList>
            <consortium name="Ensembl"/>
        </authorList>
    </citation>
    <scope>IDENTIFICATION</scope>
</reference>
<gene>
    <name evidence="12" type="primary">CRYAB</name>
    <name evidence="12" type="synonym">cryaba</name>
</gene>
<keyword evidence="13" id="KW-1185">Reference proteome</keyword>
<dbReference type="Ensembl" id="ENSECRT00000028710.1">
    <property type="protein sequence ID" value="ENSECRP00000028123.1"/>
    <property type="gene ID" value="ENSECRG00000019048.1"/>
</dbReference>
<evidence type="ECO:0000313" key="12">
    <source>
        <dbReference type="Ensembl" id="ENSECRP00000028123.1"/>
    </source>
</evidence>
<dbReference type="GO" id="GO:0005737">
    <property type="term" value="C:cytoplasm"/>
    <property type="evidence" value="ECO:0007669"/>
    <property type="project" value="TreeGrafter"/>
</dbReference>
<evidence type="ECO:0000259" key="11">
    <source>
        <dbReference type="PROSITE" id="PS01031"/>
    </source>
</evidence>
<name>A0A8C4T7E3_ERPCA</name>
<dbReference type="PROSITE" id="PS01031">
    <property type="entry name" value="SHSP"/>
    <property type="match status" value="1"/>
</dbReference>
<dbReference type="GO" id="GO:0009408">
    <property type="term" value="P:response to heat"/>
    <property type="evidence" value="ECO:0007669"/>
    <property type="project" value="TreeGrafter"/>
</dbReference>
<evidence type="ECO:0000256" key="7">
    <source>
        <dbReference type="PIRNR" id="PIRNR036514"/>
    </source>
</evidence>
<dbReference type="GO" id="GO:0051082">
    <property type="term" value="F:unfolded protein binding"/>
    <property type="evidence" value="ECO:0007669"/>
    <property type="project" value="TreeGrafter"/>
</dbReference>
<dbReference type="GO" id="GO:0005634">
    <property type="term" value="C:nucleus"/>
    <property type="evidence" value="ECO:0007669"/>
    <property type="project" value="TreeGrafter"/>
</dbReference>
<dbReference type="PRINTS" id="PR00299">
    <property type="entry name" value="ACRYSTALLIN"/>
</dbReference>
<dbReference type="GO" id="GO:0005212">
    <property type="term" value="F:structural constituent of eye lens"/>
    <property type="evidence" value="ECO:0007669"/>
    <property type="project" value="UniProtKB-KW"/>
</dbReference>
<proteinExistence type="inferred from homology"/>
<evidence type="ECO:0000256" key="8">
    <source>
        <dbReference type="PIRSR" id="PIRSR036514-1"/>
    </source>
</evidence>
<dbReference type="AlphaFoldDB" id="A0A8C4T7E3"/>
<evidence type="ECO:0000256" key="9">
    <source>
        <dbReference type="PROSITE-ProRule" id="PRU00285"/>
    </source>
</evidence>
<keyword evidence="5" id="KW-0007">Acetylation</keyword>
<sequence>MDIAIQHPWFRRSFFPSFFPSRIFDQNFGEHLTESEMFPSFSSMFWPNLRSSLFRMPSWMDTGLSEMRLEKDRFTVNLDVKHFSPEELKVHVNGDYIEIHGKHEDRQDEHGFISREFHRKYKIPAGVDPNIVTSSLSPDGVLTVSAPRKLADVPERTIPITIDDKPAVTGPQKK</sequence>
<evidence type="ECO:0000256" key="1">
    <source>
        <dbReference type="ARBA" id="ARBA00018516"/>
    </source>
</evidence>
<dbReference type="PANTHER" id="PTHR45640:SF5">
    <property type="entry name" value="ALPHA-CRYSTALLIN B CHAIN"/>
    <property type="match status" value="1"/>
</dbReference>
<evidence type="ECO:0000256" key="6">
    <source>
        <dbReference type="ARBA" id="ARBA00030175"/>
    </source>
</evidence>
<dbReference type="InterPro" id="IPR001436">
    <property type="entry name" value="Alpha-crystallin/sHSP_animal"/>
</dbReference>
<evidence type="ECO:0000256" key="4">
    <source>
        <dbReference type="ARBA" id="ARBA00022833"/>
    </source>
</evidence>
<dbReference type="InterPro" id="IPR002068">
    <property type="entry name" value="A-crystallin/Hsp20_dom"/>
</dbReference>
<dbReference type="PANTHER" id="PTHR45640">
    <property type="entry name" value="HEAT SHOCK PROTEIN HSP-12.2-RELATED"/>
    <property type="match status" value="1"/>
</dbReference>
<feature type="domain" description="SHSP" evidence="11">
    <location>
        <begin position="55"/>
        <end position="163"/>
    </location>
</feature>
<keyword evidence="2" id="KW-0273">Eye lens protein</keyword>
<evidence type="ECO:0000313" key="13">
    <source>
        <dbReference type="Proteomes" id="UP000694620"/>
    </source>
</evidence>
<dbReference type="GO" id="GO:0043066">
    <property type="term" value="P:negative regulation of apoptotic process"/>
    <property type="evidence" value="ECO:0007669"/>
    <property type="project" value="TreeGrafter"/>
</dbReference>
<dbReference type="GeneTree" id="ENSGT00940000157434"/>
<dbReference type="GO" id="GO:0046872">
    <property type="term" value="F:metal ion binding"/>
    <property type="evidence" value="ECO:0007669"/>
    <property type="project" value="UniProtKB-KW"/>
</dbReference>
<dbReference type="Pfam" id="PF00525">
    <property type="entry name" value="Crystallin"/>
    <property type="match status" value="1"/>
</dbReference>
<dbReference type="Gene3D" id="2.60.40.790">
    <property type="match status" value="1"/>
</dbReference>
<accession>A0A8C4T7E3</accession>
<dbReference type="Proteomes" id="UP000694620">
    <property type="component" value="Unassembled WGS sequence"/>
</dbReference>
<dbReference type="OrthoDB" id="1431247at2759"/>
<evidence type="ECO:0000256" key="2">
    <source>
        <dbReference type="ARBA" id="ARBA00022613"/>
    </source>
</evidence>
<dbReference type="InterPro" id="IPR055269">
    <property type="entry name" value="Alpha-crystallin/HSP_16"/>
</dbReference>
<dbReference type="SUPFAM" id="SSF49764">
    <property type="entry name" value="HSP20-like chaperones"/>
    <property type="match status" value="1"/>
</dbReference>
<evidence type="ECO:0000256" key="3">
    <source>
        <dbReference type="ARBA" id="ARBA00022723"/>
    </source>
</evidence>
<organism evidence="12 13">
    <name type="scientific">Erpetoichthys calabaricus</name>
    <name type="common">Rope fish</name>
    <name type="synonym">Calamoichthys calabaricus</name>
    <dbReference type="NCBI Taxonomy" id="27687"/>
    <lineage>
        <taxon>Eukaryota</taxon>
        <taxon>Metazoa</taxon>
        <taxon>Chordata</taxon>
        <taxon>Craniata</taxon>
        <taxon>Vertebrata</taxon>
        <taxon>Euteleostomi</taxon>
        <taxon>Actinopterygii</taxon>
        <taxon>Polypteriformes</taxon>
        <taxon>Polypteridae</taxon>
        <taxon>Erpetoichthys</taxon>
    </lineage>
</organism>
<feature type="binding site" evidence="8">
    <location>
        <position position="103"/>
    </location>
    <ligand>
        <name>Zn(2+)</name>
        <dbReference type="ChEBI" id="CHEBI:29105"/>
        <label>1</label>
    </ligand>
</feature>
<protein>
    <recommendedName>
        <fullName evidence="1">Alpha-crystallin B chain</fullName>
    </recommendedName>
    <alternativeName>
        <fullName evidence="6">Alpha(B)-crystallin</fullName>
    </alternativeName>
</protein>
<dbReference type="InterPro" id="IPR003090">
    <property type="entry name" value="Alpha-crystallin_N"/>
</dbReference>
<keyword evidence="3 8" id="KW-0479">Metal-binding</keyword>
<comment type="similarity">
    <text evidence="7 9 10">Belongs to the small heat shock protein (HSP20) family.</text>
</comment>
<reference evidence="12" key="1">
    <citation type="submission" date="2025-08" db="UniProtKB">
        <authorList>
            <consortium name="Ensembl"/>
        </authorList>
    </citation>
    <scope>IDENTIFICATION</scope>
</reference>
<evidence type="ECO:0000256" key="10">
    <source>
        <dbReference type="RuleBase" id="RU003616"/>
    </source>
</evidence>
<evidence type="ECO:0000256" key="5">
    <source>
        <dbReference type="ARBA" id="ARBA00022990"/>
    </source>
</evidence>